<dbReference type="OrthoDB" id="2506710at2759"/>
<proteinExistence type="predicted"/>
<dbReference type="VEuPathDB" id="FungiDB:PGTG_19709"/>
<reference key="1">
    <citation type="submission" date="2007-01" db="EMBL/GenBank/DDBJ databases">
        <title>The Genome Sequence of Puccinia graminis f. sp. tritici Strain CRL 75-36-700-3.</title>
        <authorList>
            <consortium name="The Broad Institute Genome Sequencing Platform"/>
            <person name="Birren B."/>
            <person name="Lander E."/>
            <person name="Galagan J."/>
            <person name="Nusbaum C."/>
            <person name="Devon K."/>
            <person name="Cuomo C."/>
            <person name="Jaffe D."/>
            <person name="Butler J."/>
            <person name="Alvarez P."/>
            <person name="Gnerre S."/>
            <person name="Grabherr M."/>
            <person name="Mauceli E."/>
            <person name="Brockman W."/>
            <person name="Young S."/>
            <person name="LaButti K."/>
            <person name="Sykes S."/>
            <person name="DeCaprio D."/>
            <person name="Crawford M."/>
            <person name="Koehrsen M."/>
            <person name="Engels R."/>
            <person name="Montgomery P."/>
            <person name="Pearson M."/>
            <person name="Howarth C."/>
            <person name="Larson L."/>
            <person name="White J."/>
            <person name="Zeng Q."/>
            <person name="Kodira C."/>
            <person name="Yandava C."/>
            <person name="Alvarado L."/>
            <person name="O'Leary S."/>
            <person name="Szabo L."/>
            <person name="Dean R."/>
            <person name="Schein J."/>
        </authorList>
    </citation>
    <scope>NUCLEOTIDE SEQUENCE</scope>
    <source>
        <strain>CRL 75-36-700-3</strain>
    </source>
</reference>
<dbReference type="KEGG" id="pgr:PGTG_19709"/>
<evidence type="ECO:0000313" key="2">
    <source>
        <dbReference type="EMBL" id="EFP93725.1"/>
    </source>
</evidence>
<dbReference type="GeneID" id="10535117"/>
<dbReference type="Proteomes" id="UP000008783">
    <property type="component" value="Unassembled WGS sequence"/>
</dbReference>
<feature type="region of interest" description="Disordered" evidence="1">
    <location>
        <begin position="60"/>
        <end position="81"/>
    </location>
</feature>
<dbReference type="InParanoid" id="E3LB00"/>
<evidence type="ECO:0000256" key="1">
    <source>
        <dbReference type="SAM" id="MobiDB-lite"/>
    </source>
</evidence>
<evidence type="ECO:0000313" key="3">
    <source>
        <dbReference type="Proteomes" id="UP000008783"/>
    </source>
</evidence>
<feature type="region of interest" description="Disordered" evidence="1">
    <location>
        <begin position="229"/>
        <end position="249"/>
    </location>
</feature>
<keyword evidence="3" id="KW-1185">Reference proteome</keyword>
<dbReference type="RefSeq" id="XP_003338144.1">
    <property type="nucleotide sequence ID" value="XM_003338096.1"/>
</dbReference>
<name>E3LB00_PUCGT</name>
<dbReference type="EMBL" id="DS178406">
    <property type="protein sequence ID" value="EFP93725.1"/>
    <property type="molecule type" value="Genomic_DNA"/>
</dbReference>
<accession>E3LB00</accession>
<dbReference type="HOGENOM" id="CLU_608499_0_0_1"/>
<dbReference type="AlphaFoldDB" id="E3LB00"/>
<protein>
    <submittedName>
        <fullName evidence="2">Uncharacterized protein</fullName>
    </submittedName>
</protein>
<gene>
    <name evidence="2" type="ORF">PGTG_19709</name>
</gene>
<organism evidence="2 3">
    <name type="scientific">Puccinia graminis f. sp. tritici (strain CRL 75-36-700-3 / race SCCL)</name>
    <name type="common">Black stem rust fungus</name>
    <dbReference type="NCBI Taxonomy" id="418459"/>
    <lineage>
        <taxon>Eukaryota</taxon>
        <taxon>Fungi</taxon>
        <taxon>Dikarya</taxon>
        <taxon>Basidiomycota</taxon>
        <taxon>Pucciniomycotina</taxon>
        <taxon>Pucciniomycetes</taxon>
        <taxon>Pucciniales</taxon>
        <taxon>Pucciniaceae</taxon>
        <taxon>Puccinia</taxon>
    </lineage>
</organism>
<reference evidence="3" key="2">
    <citation type="journal article" date="2011" name="Proc. Natl. Acad. Sci. U.S.A.">
        <title>Obligate biotrophy features unraveled by the genomic analysis of rust fungi.</title>
        <authorList>
            <person name="Duplessis S."/>
            <person name="Cuomo C.A."/>
            <person name="Lin Y.-C."/>
            <person name="Aerts A."/>
            <person name="Tisserant E."/>
            <person name="Veneault-Fourrey C."/>
            <person name="Joly D.L."/>
            <person name="Hacquard S."/>
            <person name="Amselem J."/>
            <person name="Cantarel B.L."/>
            <person name="Chiu R."/>
            <person name="Coutinho P.M."/>
            <person name="Feau N."/>
            <person name="Field M."/>
            <person name="Frey P."/>
            <person name="Gelhaye E."/>
            <person name="Goldberg J."/>
            <person name="Grabherr M.G."/>
            <person name="Kodira C.D."/>
            <person name="Kohler A."/>
            <person name="Kuees U."/>
            <person name="Lindquist E.A."/>
            <person name="Lucas S.M."/>
            <person name="Mago R."/>
            <person name="Mauceli E."/>
            <person name="Morin E."/>
            <person name="Murat C."/>
            <person name="Pangilinan J.L."/>
            <person name="Park R."/>
            <person name="Pearson M."/>
            <person name="Quesneville H."/>
            <person name="Rouhier N."/>
            <person name="Sakthikumar S."/>
            <person name="Salamov A.A."/>
            <person name="Schmutz J."/>
            <person name="Selles B."/>
            <person name="Shapiro H."/>
            <person name="Tanguay P."/>
            <person name="Tuskan G.A."/>
            <person name="Henrissat B."/>
            <person name="Van de Peer Y."/>
            <person name="Rouze P."/>
            <person name="Ellis J.G."/>
            <person name="Dodds P.N."/>
            <person name="Schein J.E."/>
            <person name="Zhong S."/>
            <person name="Hamelin R.C."/>
            <person name="Grigoriev I.V."/>
            <person name="Szabo L.J."/>
            <person name="Martin F."/>
        </authorList>
    </citation>
    <scope>NUCLEOTIDE SEQUENCE [LARGE SCALE GENOMIC DNA]</scope>
    <source>
        <strain evidence="3">CRL 75-36-700-3 / race SCCL</strain>
    </source>
</reference>
<sequence>MVLTIAWGMIGMRLGVPAAYKVSNLTGATKQEFNLTGCVWNSDTGKVAVFESVRSGKVPKTEASPGCSQHGDAPSLATPRGCHPGADRWDGGLLMRTGGSVLCYTEINRDSLTIDVNSPARDTPRFRPAPNLLNLSEFLFYGQYHHNLHHGLGGAPGATCPHGMPILLSLGQWSNQLVQAFPQSYFYPTLAVWLFLVGSCGSSDARNTNALSSTISSNPLSLPSRCLDLDPPTTPSTRRTPSAESPIESPLNLDLEHLSNPSAKEFFLRNINNDVTQDVPLLIEDRFEQLKRRLGDAYNTTQLVHNKLESIIEPEYKDSPPHLQYNNPFLNTQAEQFIDQPPLEPENFFQPAVPRTTAPVTNREQVKKPFMAEVEEKPTEKSDSPQWLKDFPFIDHGEVSIEVRNQLWKGIPKTSEWTTFSGELPYNHELWLQNIEVFIQDYQMTDDMIG</sequence>